<feature type="domain" description="Serine aminopeptidase S33" evidence="2">
    <location>
        <begin position="34"/>
        <end position="268"/>
    </location>
</feature>
<comment type="caution">
    <text evidence="3">The sequence shown here is derived from an EMBL/GenBank/DDBJ whole genome shotgun (WGS) entry which is preliminary data.</text>
</comment>
<sequence length="287" mass="32505">MRNKNSTWNRHKNILLMPEEKCLEDGVCQTAPSSPKAVCILVHGILEHAAAYEQVAVTMQNSYGIALYSYDQVGHGKSEGPRVDISDFQHYVDDLMQFVDIIKDEHPKLPLFIMGHAFGGLVLGYAMLRSADLCKGAIMYSPLVQPSHNFVFSEWATNFFSRFIPSFPVGCFEAEKLTTVENEIEVMKKDPLRYQGGLKARWAKGVIDSANDFQTKMKEIGASMYIAHGAKDNFCMVEGAQKLHDEVQSKDKSIKIYEHLGHRLHSERGEVKQQFVEDVCQWIESRV</sequence>
<evidence type="ECO:0000313" key="4">
    <source>
        <dbReference type="Proteomes" id="UP000593567"/>
    </source>
</evidence>
<dbReference type="InterPro" id="IPR022742">
    <property type="entry name" value="Hydrolase_4"/>
</dbReference>
<dbReference type="SUPFAM" id="SSF53474">
    <property type="entry name" value="alpha/beta-Hydrolases"/>
    <property type="match status" value="1"/>
</dbReference>
<accession>A0A7J7KSL6</accession>
<keyword evidence="1" id="KW-0812">Transmembrane</keyword>
<name>A0A7J7KSL6_BUGNE</name>
<dbReference type="OrthoDB" id="2498029at2759"/>
<dbReference type="InterPro" id="IPR051044">
    <property type="entry name" value="MAG_DAG_Lipase"/>
</dbReference>
<dbReference type="Proteomes" id="UP000593567">
    <property type="component" value="Unassembled WGS sequence"/>
</dbReference>
<dbReference type="Pfam" id="PF12146">
    <property type="entry name" value="Hydrolase_4"/>
    <property type="match status" value="1"/>
</dbReference>
<dbReference type="AlphaFoldDB" id="A0A7J7KSL6"/>
<gene>
    <name evidence="3" type="ORF">EB796_000502</name>
</gene>
<keyword evidence="1" id="KW-0472">Membrane</keyword>
<reference evidence="3" key="1">
    <citation type="submission" date="2020-06" db="EMBL/GenBank/DDBJ databases">
        <title>Draft genome of Bugula neritina, a colonial animal packing powerful symbionts and potential medicines.</title>
        <authorList>
            <person name="Rayko M."/>
        </authorList>
    </citation>
    <scope>NUCLEOTIDE SEQUENCE [LARGE SCALE GENOMIC DNA]</scope>
    <source>
        <strain evidence="3">Kwan_BN1</strain>
    </source>
</reference>
<evidence type="ECO:0000313" key="3">
    <source>
        <dbReference type="EMBL" id="KAF6041164.1"/>
    </source>
</evidence>
<dbReference type="InterPro" id="IPR029058">
    <property type="entry name" value="AB_hydrolase_fold"/>
</dbReference>
<dbReference type="EMBL" id="VXIV02000069">
    <property type="protein sequence ID" value="KAF6041164.1"/>
    <property type="molecule type" value="Genomic_DNA"/>
</dbReference>
<dbReference type="Gene3D" id="3.40.50.1820">
    <property type="entry name" value="alpha/beta hydrolase"/>
    <property type="match status" value="1"/>
</dbReference>
<feature type="transmembrane region" description="Helical" evidence="1">
    <location>
        <begin position="109"/>
        <end position="128"/>
    </location>
</feature>
<proteinExistence type="predicted"/>
<evidence type="ECO:0000256" key="1">
    <source>
        <dbReference type="SAM" id="Phobius"/>
    </source>
</evidence>
<keyword evidence="4" id="KW-1185">Reference proteome</keyword>
<evidence type="ECO:0000259" key="2">
    <source>
        <dbReference type="Pfam" id="PF12146"/>
    </source>
</evidence>
<protein>
    <recommendedName>
        <fullName evidence="2">Serine aminopeptidase S33 domain-containing protein</fullName>
    </recommendedName>
</protein>
<keyword evidence="1" id="KW-1133">Transmembrane helix</keyword>
<dbReference type="PANTHER" id="PTHR11614">
    <property type="entry name" value="PHOSPHOLIPASE-RELATED"/>
    <property type="match status" value="1"/>
</dbReference>
<organism evidence="3 4">
    <name type="scientific">Bugula neritina</name>
    <name type="common">Brown bryozoan</name>
    <name type="synonym">Sertularia neritina</name>
    <dbReference type="NCBI Taxonomy" id="10212"/>
    <lineage>
        <taxon>Eukaryota</taxon>
        <taxon>Metazoa</taxon>
        <taxon>Spiralia</taxon>
        <taxon>Lophotrochozoa</taxon>
        <taxon>Bryozoa</taxon>
        <taxon>Gymnolaemata</taxon>
        <taxon>Cheilostomatida</taxon>
        <taxon>Flustrina</taxon>
        <taxon>Buguloidea</taxon>
        <taxon>Bugulidae</taxon>
        <taxon>Bugula</taxon>
    </lineage>
</organism>